<evidence type="ECO:0000313" key="2">
    <source>
        <dbReference type="Proteomes" id="UP000287033"/>
    </source>
</evidence>
<proteinExistence type="predicted"/>
<sequence>MISYLGRWPIKQRKHLNDRQLTVLWPTLPWDQSARNRSPTNKSYWLTEDQHLFSTQRQHQGSNGCCRKSSVEEEHEPSFLELIIKLLRLLISRDAKSTILEKGRFLLYFEDFHSIMLLEENWQEHKRMDLVKWHMLCSIMPTAPLHSRSPVTG</sequence>
<evidence type="ECO:0000313" key="1">
    <source>
        <dbReference type="EMBL" id="GCC33958.1"/>
    </source>
</evidence>
<gene>
    <name evidence="1" type="ORF">chiPu_0012429</name>
</gene>
<dbReference type="AlphaFoldDB" id="A0A401SUA6"/>
<name>A0A401SUA6_CHIPU</name>
<organism evidence="1 2">
    <name type="scientific">Chiloscyllium punctatum</name>
    <name type="common">Brownbanded bambooshark</name>
    <name type="synonym">Hemiscyllium punctatum</name>
    <dbReference type="NCBI Taxonomy" id="137246"/>
    <lineage>
        <taxon>Eukaryota</taxon>
        <taxon>Metazoa</taxon>
        <taxon>Chordata</taxon>
        <taxon>Craniata</taxon>
        <taxon>Vertebrata</taxon>
        <taxon>Chondrichthyes</taxon>
        <taxon>Elasmobranchii</taxon>
        <taxon>Galeomorphii</taxon>
        <taxon>Galeoidea</taxon>
        <taxon>Orectolobiformes</taxon>
        <taxon>Hemiscylliidae</taxon>
        <taxon>Chiloscyllium</taxon>
    </lineage>
</organism>
<accession>A0A401SUA6</accession>
<protein>
    <submittedName>
        <fullName evidence="1">Uncharacterized protein</fullName>
    </submittedName>
</protein>
<comment type="caution">
    <text evidence="1">The sequence shown here is derived from an EMBL/GenBank/DDBJ whole genome shotgun (WGS) entry which is preliminary data.</text>
</comment>
<dbReference type="Proteomes" id="UP000287033">
    <property type="component" value="Unassembled WGS sequence"/>
</dbReference>
<reference evidence="1 2" key="1">
    <citation type="journal article" date="2018" name="Nat. Ecol. Evol.">
        <title>Shark genomes provide insights into elasmobranch evolution and the origin of vertebrates.</title>
        <authorList>
            <person name="Hara Y"/>
            <person name="Yamaguchi K"/>
            <person name="Onimaru K"/>
            <person name="Kadota M"/>
            <person name="Koyanagi M"/>
            <person name="Keeley SD"/>
            <person name="Tatsumi K"/>
            <person name="Tanaka K"/>
            <person name="Motone F"/>
            <person name="Kageyama Y"/>
            <person name="Nozu R"/>
            <person name="Adachi N"/>
            <person name="Nishimura O"/>
            <person name="Nakagawa R"/>
            <person name="Tanegashima C"/>
            <person name="Kiyatake I"/>
            <person name="Matsumoto R"/>
            <person name="Murakumo K"/>
            <person name="Nishida K"/>
            <person name="Terakita A"/>
            <person name="Kuratani S"/>
            <person name="Sato K"/>
            <person name="Hyodo S Kuraku.S."/>
        </authorList>
    </citation>
    <scope>NUCLEOTIDE SEQUENCE [LARGE SCALE GENOMIC DNA]</scope>
</reference>
<dbReference type="EMBL" id="BEZZ01000556">
    <property type="protein sequence ID" value="GCC33958.1"/>
    <property type="molecule type" value="Genomic_DNA"/>
</dbReference>
<keyword evidence="2" id="KW-1185">Reference proteome</keyword>